<sequence length="209" mass="22977">MSRLILEPSIIAAYQGLIFDMDGTLIDTMPAHERAWLQTGEYFGYPLRGELMYQLSGSTTYVIAEAIMRDGGMPLHRLEEVVQKKRELGTQLVLESAVLLPAFEIVRRFHGEIPLALGTGAHRAMTDILVEKFDLARYFSAIVTSDDVIHHKPAADTFLRCAELIGTAPAACLVFEDGDFGIEAAHAGGMDVFDVRDNRLLKADPAANA</sequence>
<protein>
    <submittedName>
        <fullName evidence="2">Haloacid dehalogenase superfamily, subfamily IA, variant 3 with third motif having DD or ED/beta-phosphoglucomutase family hydrolase</fullName>
    </submittedName>
</protein>
<organism evidence="2 3">
    <name type="scientific">Pasteurella testudinis DSM 23072</name>
    <dbReference type="NCBI Taxonomy" id="1122938"/>
    <lineage>
        <taxon>Bacteria</taxon>
        <taxon>Pseudomonadati</taxon>
        <taxon>Pseudomonadota</taxon>
        <taxon>Gammaproteobacteria</taxon>
        <taxon>Pasteurellales</taxon>
        <taxon>Pasteurellaceae</taxon>
        <taxon>Pasteurella</taxon>
    </lineage>
</organism>
<evidence type="ECO:0000313" key="3">
    <source>
        <dbReference type="Proteomes" id="UP000192408"/>
    </source>
</evidence>
<dbReference type="InterPro" id="IPR051806">
    <property type="entry name" value="HAD-like_SPP"/>
</dbReference>
<dbReference type="InterPro" id="IPR036412">
    <property type="entry name" value="HAD-like_sf"/>
</dbReference>
<dbReference type="SUPFAM" id="SSF56784">
    <property type="entry name" value="HAD-like"/>
    <property type="match status" value="1"/>
</dbReference>
<dbReference type="InterPro" id="IPR010976">
    <property type="entry name" value="B-phosphoglucomutase_hydrolase"/>
</dbReference>
<dbReference type="SFLD" id="SFLDS00003">
    <property type="entry name" value="Haloacid_Dehalogenase"/>
    <property type="match status" value="1"/>
</dbReference>
<dbReference type="GO" id="GO:0050308">
    <property type="term" value="F:sugar-phosphatase activity"/>
    <property type="evidence" value="ECO:0007669"/>
    <property type="project" value="TreeGrafter"/>
</dbReference>
<gene>
    <name evidence="2" type="ORF">SAMN05660772_00544</name>
</gene>
<dbReference type="InterPro" id="IPR023198">
    <property type="entry name" value="PGP-like_dom2"/>
</dbReference>
<dbReference type="PANTHER" id="PTHR43481:SF4">
    <property type="entry name" value="GLYCEROL-1-PHOSPHATE PHOSPHOHYDROLASE 1-RELATED"/>
    <property type="match status" value="1"/>
</dbReference>
<dbReference type="InterPro" id="IPR023214">
    <property type="entry name" value="HAD_sf"/>
</dbReference>
<evidence type="ECO:0000313" key="2">
    <source>
        <dbReference type="EMBL" id="SMB80120.1"/>
    </source>
</evidence>
<accession>A0A1W1UGC6</accession>
<keyword evidence="2" id="KW-0378">Hydrolase</keyword>
<reference evidence="3" key="1">
    <citation type="submission" date="2017-04" db="EMBL/GenBank/DDBJ databases">
        <authorList>
            <person name="Varghese N."/>
            <person name="Submissions S."/>
        </authorList>
    </citation>
    <scope>NUCLEOTIDE SEQUENCE [LARGE SCALE GENOMIC DNA]</scope>
    <source>
        <strain evidence="3">DSM 23072</strain>
    </source>
</reference>
<dbReference type="Gene3D" id="1.10.150.240">
    <property type="entry name" value="Putative phosphatase, domain 2"/>
    <property type="match status" value="1"/>
</dbReference>
<dbReference type="EMBL" id="FWWV01000002">
    <property type="protein sequence ID" value="SMB80120.1"/>
    <property type="molecule type" value="Genomic_DNA"/>
</dbReference>
<dbReference type="SFLD" id="SFLDG01129">
    <property type="entry name" value="C1.5:_HAD__Beta-PGM__Phosphata"/>
    <property type="match status" value="1"/>
</dbReference>
<name>A0A1W1UGC6_9PAST</name>
<evidence type="ECO:0000256" key="1">
    <source>
        <dbReference type="ARBA" id="ARBA00006171"/>
    </source>
</evidence>
<dbReference type="STRING" id="1122938.SAMN05660772_00544"/>
<dbReference type="Gene3D" id="3.40.50.1000">
    <property type="entry name" value="HAD superfamily/HAD-like"/>
    <property type="match status" value="1"/>
</dbReference>
<comment type="similarity">
    <text evidence="1">Belongs to the HAD-like hydrolase superfamily. CbbY/CbbZ/Gph/YieH family.</text>
</comment>
<dbReference type="Proteomes" id="UP000192408">
    <property type="component" value="Unassembled WGS sequence"/>
</dbReference>
<dbReference type="NCBIfam" id="TIGR02009">
    <property type="entry name" value="PGMB-YQAB-SF"/>
    <property type="match status" value="1"/>
</dbReference>
<dbReference type="PANTHER" id="PTHR43481">
    <property type="entry name" value="FRUCTOSE-1-PHOSPHATE PHOSPHATASE"/>
    <property type="match status" value="1"/>
</dbReference>
<dbReference type="CDD" id="cd07505">
    <property type="entry name" value="HAD_BPGM-like"/>
    <property type="match status" value="1"/>
</dbReference>
<keyword evidence="3" id="KW-1185">Reference proteome</keyword>
<dbReference type="InterPro" id="IPR006439">
    <property type="entry name" value="HAD-SF_hydro_IA"/>
</dbReference>
<proteinExistence type="inferred from homology"/>
<dbReference type="Pfam" id="PF00702">
    <property type="entry name" value="Hydrolase"/>
    <property type="match status" value="1"/>
</dbReference>
<dbReference type="AlphaFoldDB" id="A0A1W1UGC6"/>
<dbReference type="NCBIfam" id="TIGR01509">
    <property type="entry name" value="HAD-SF-IA-v3"/>
    <property type="match status" value="1"/>
</dbReference>